<evidence type="ECO:0000313" key="3">
    <source>
        <dbReference type="Proteomes" id="UP000824118"/>
    </source>
</evidence>
<gene>
    <name evidence="2" type="ORF">IAD22_04705</name>
</gene>
<dbReference type="AlphaFoldDB" id="A0A9D1LY69"/>
<keyword evidence="1" id="KW-0812">Transmembrane</keyword>
<name>A0A9D1LY69_9FIRM</name>
<evidence type="ECO:0000256" key="1">
    <source>
        <dbReference type="SAM" id="Phobius"/>
    </source>
</evidence>
<keyword evidence="1" id="KW-0472">Membrane</keyword>
<protein>
    <submittedName>
        <fullName evidence="2">FeoB-associated Cys-rich membrane protein</fullName>
    </submittedName>
</protein>
<feature type="transmembrane region" description="Helical" evidence="1">
    <location>
        <begin position="6"/>
        <end position="24"/>
    </location>
</feature>
<dbReference type="Pfam" id="PF12669">
    <property type="entry name" value="FeoB_associated"/>
    <property type="match status" value="1"/>
</dbReference>
<organism evidence="2 3">
    <name type="scientific">Candidatus Limousia pullorum</name>
    <dbReference type="NCBI Taxonomy" id="2840860"/>
    <lineage>
        <taxon>Bacteria</taxon>
        <taxon>Bacillati</taxon>
        <taxon>Bacillota</taxon>
        <taxon>Clostridia</taxon>
        <taxon>Eubacteriales</taxon>
        <taxon>Oscillospiraceae</taxon>
        <taxon>Oscillospiraceae incertae sedis</taxon>
        <taxon>Candidatus Limousia</taxon>
    </lineage>
</organism>
<comment type="caution">
    <text evidence="2">The sequence shown here is derived from an EMBL/GenBank/DDBJ whole genome shotgun (WGS) entry which is preliminary data.</text>
</comment>
<reference evidence="2" key="2">
    <citation type="journal article" date="2021" name="PeerJ">
        <title>Extensive microbial diversity within the chicken gut microbiome revealed by metagenomics and culture.</title>
        <authorList>
            <person name="Gilroy R."/>
            <person name="Ravi A."/>
            <person name="Getino M."/>
            <person name="Pursley I."/>
            <person name="Horton D.L."/>
            <person name="Alikhan N.F."/>
            <person name="Baker D."/>
            <person name="Gharbi K."/>
            <person name="Hall N."/>
            <person name="Watson M."/>
            <person name="Adriaenssens E.M."/>
            <person name="Foster-Nyarko E."/>
            <person name="Jarju S."/>
            <person name="Secka A."/>
            <person name="Antonio M."/>
            <person name="Oren A."/>
            <person name="Chaudhuri R.R."/>
            <person name="La Ragione R."/>
            <person name="Hildebrand F."/>
            <person name="Pallen M.J."/>
        </authorList>
    </citation>
    <scope>NUCLEOTIDE SEQUENCE</scope>
    <source>
        <strain evidence="2">ChiGjej1B1-1684</strain>
    </source>
</reference>
<proteinExistence type="predicted"/>
<dbReference type="Proteomes" id="UP000824118">
    <property type="component" value="Unassembled WGS sequence"/>
</dbReference>
<reference evidence="2" key="1">
    <citation type="submission" date="2020-10" db="EMBL/GenBank/DDBJ databases">
        <authorList>
            <person name="Gilroy R."/>
        </authorList>
    </citation>
    <scope>NUCLEOTIDE SEQUENCE</scope>
    <source>
        <strain evidence="2">ChiGjej1B1-1684</strain>
    </source>
</reference>
<evidence type="ECO:0000313" key="2">
    <source>
        <dbReference type="EMBL" id="HIU50293.1"/>
    </source>
</evidence>
<sequence>MAADIIIAILAAAMVAYTIYRLFFSKKNRSCCGDCSKCAGCLKTEENNNCEDNSGNI</sequence>
<keyword evidence="1" id="KW-1133">Transmembrane helix</keyword>
<accession>A0A9D1LY69</accession>
<dbReference type="EMBL" id="DVNG01000067">
    <property type="protein sequence ID" value="HIU50293.1"/>
    <property type="molecule type" value="Genomic_DNA"/>
</dbReference>